<evidence type="ECO:0008006" key="5">
    <source>
        <dbReference type="Google" id="ProtNLM"/>
    </source>
</evidence>
<dbReference type="Proteomes" id="UP000231134">
    <property type="component" value="Unassembled WGS sequence"/>
</dbReference>
<protein>
    <recommendedName>
        <fullName evidence="5">DUF4398 domain-containing protein</fullName>
    </recommendedName>
</protein>
<keyword evidence="4" id="KW-1185">Reference proteome</keyword>
<proteinExistence type="predicted"/>
<evidence type="ECO:0000256" key="2">
    <source>
        <dbReference type="SAM" id="SignalP"/>
    </source>
</evidence>
<evidence type="ECO:0000313" key="4">
    <source>
        <dbReference type="Proteomes" id="UP000231134"/>
    </source>
</evidence>
<dbReference type="AlphaFoldDB" id="A0A2M9A8Y5"/>
<feature type="signal peptide" evidence="2">
    <location>
        <begin position="1"/>
        <end position="21"/>
    </location>
</feature>
<feature type="compositionally biased region" description="Polar residues" evidence="1">
    <location>
        <begin position="108"/>
        <end position="121"/>
    </location>
</feature>
<dbReference type="PROSITE" id="PS51257">
    <property type="entry name" value="PROKAR_LIPOPROTEIN"/>
    <property type="match status" value="1"/>
</dbReference>
<reference evidence="3 4" key="1">
    <citation type="submission" date="2017-11" db="EMBL/GenBank/DDBJ databases">
        <title>Animal gut microbial communities from fecal samples from Wisconsin, USA.</title>
        <authorList>
            <person name="Neumann A."/>
        </authorList>
    </citation>
    <scope>NUCLEOTIDE SEQUENCE [LARGE SCALE GENOMIC DNA]</scope>
    <source>
        <strain evidence="3 4">UWS3</strain>
    </source>
</reference>
<evidence type="ECO:0000256" key="1">
    <source>
        <dbReference type="SAM" id="MobiDB-lite"/>
    </source>
</evidence>
<dbReference type="EMBL" id="PGEX01000001">
    <property type="protein sequence ID" value="PJJ42148.1"/>
    <property type="molecule type" value="Genomic_DNA"/>
</dbReference>
<keyword evidence="2" id="KW-0732">Signal</keyword>
<organism evidence="3 4">
    <name type="scientific">Hallerella succinigenes</name>
    <dbReference type="NCBI Taxonomy" id="1896222"/>
    <lineage>
        <taxon>Bacteria</taxon>
        <taxon>Pseudomonadati</taxon>
        <taxon>Fibrobacterota</taxon>
        <taxon>Fibrobacteria</taxon>
        <taxon>Fibrobacterales</taxon>
        <taxon>Fibrobacteraceae</taxon>
        <taxon>Hallerella</taxon>
    </lineage>
</organism>
<sequence>MKAKFLICGLFVMLAAGCAGNKEMLTTSINEAEGMHRAAQAEGIQSAATVQGEKDLASAKQLSEEGKDNEALDAAEHSRLLYRLAFAEKDAKDAALADSTASKELQGDQESQKLYQTILDNETQDKEAAQ</sequence>
<comment type="caution">
    <text evidence="3">The sequence shown here is derived from an EMBL/GenBank/DDBJ whole genome shotgun (WGS) entry which is preliminary data.</text>
</comment>
<feature type="region of interest" description="Disordered" evidence="1">
    <location>
        <begin position="100"/>
        <end position="130"/>
    </location>
</feature>
<feature type="chain" id="PRO_5014708773" description="DUF4398 domain-containing protein" evidence="2">
    <location>
        <begin position="22"/>
        <end position="130"/>
    </location>
</feature>
<evidence type="ECO:0000313" key="3">
    <source>
        <dbReference type="EMBL" id="PJJ42148.1"/>
    </source>
</evidence>
<gene>
    <name evidence="3" type="ORF">BGX16_2165</name>
</gene>
<accession>A0A2M9A8Y5</accession>
<name>A0A2M9A8Y5_9BACT</name>